<dbReference type="EMBL" id="CP034073">
    <property type="protein sequence ID" value="AZG34617.1"/>
    <property type="molecule type" value="Genomic_DNA"/>
</dbReference>
<evidence type="ECO:0000313" key="4">
    <source>
        <dbReference type="Proteomes" id="UP000273778"/>
    </source>
</evidence>
<gene>
    <name evidence="3" type="ORF">EGC77_20250</name>
    <name evidence="2" type="ORF">EGC80_06570</name>
</gene>
<organism evidence="3 5">
    <name type="scientific">Shewanella psychromarinicola</name>
    <dbReference type="NCBI Taxonomy" id="2487742"/>
    <lineage>
        <taxon>Bacteria</taxon>
        <taxon>Pseudomonadati</taxon>
        <taxon>Pseudomonadota</taxon>
        <taxon>Gammaproteobacteria</taxon>
        <taxon>Alteromonadales</taxon>
        <taxon>Shewanellaceae</taxon>
        <taxon>Shewanella</taxon>
    </lineage>
</organism>
<protein>
    <submittedName>
        <fullName evidence="3">Uncharacterized protein</fullName>
    </submittedName>
</protein>
<reference evidence="2 4" key="1">
    <citation type="submission" date="2018-11" db="EMBL/GenBank/DDBJ databases">
        <title>Shewanella sp. M2.</title>
        <authorList>
            <person name="Hwang Y.J."/>
            <person name="Hwang C.Y."/>
        </authorList>
    </citation>
    <scope>NUCLEOTIDE SEQUENCE [LARGE SCALE GENOMIC DNA]</scope>
    <source>
        <strain evidence="2 4">M2</strain>
    </source>
</reference>
<evidence type="ECO:0000313" key="5">
    <source>
        <dbReference type="Proteomes" id="UP000278855"/>
    </source>
</evidence>
<feature type="chain" id="PRO_5018003797" evidence="1">
    <location>
        <begin position="22"/>
        <end position="286"/>
    </location>
</feature>
<keyword evidence="4" id="KW-1185">Reference proteome</keyword>
<evidence type="ECO:0000313" key="3">
    <source>
        <dbReference type="EMBL" id="RPA22875.1"/>
    </source>
</evidence>
<keyword evidence="1" id="KW-0732">Signal</keyword>
<sequence>MKKQLLTIAILSSIISASAIAEEIKNDIDMSDPTDVSTSVGASYGNDGFNIKGQLMLSKKTATSGQKSGIIFEAKNVFDEDADTPKFSGMVSHPTYGSVPTFNDTKIERSFRLRYGTINTNNGIGWSADAVFGDHPFYGNYAVIQAGPVMTIPVTKDLYIWPILYAGAVVVEDNMSQLLPPEEAAATNMSSSGIDIASTVMTGMIYTRYTLSEHFWVLLSTCYTEELQGKSWHDDVSDGGLQMPSFQGEIAVAYQMNQRQNIRFNYKTDNSDDTDDSYWVEYNQAF</sequence>
<evidence type="ECO:0000256" key="1">
    <source>
        <dbReference type="SAM" id="SignalP"/>
    </source>
</evidence>
<dbReference type="KEGG" id="spsr:EGC80_06570"/>
<dbReference type="Proteomes" id="UP000278855">
    <property type="component" value="Unassembled WGS sequence"/>
</dbReference>
<accession>A0A3N4DAC6</accession>
<reference evidence="3" key="3">
    <citation type="submission" date="2018-11" db="EMBL/GenBank/DDBJ databases">
        <authorList>
            <person name="Hwang Y.J."/>
            <person name="Hwang C.Y."/>
        </authorList>
    </citation>
    <scope>NUCLEOTIDE SEQUENCE</scope>
    <source>
        <strain evidence="3">R106</strain>
    </source>
</reference>
<dbReference type="AlphaFoldDB" id="A0A3N4DAC6"/>
<proteinExistence type="predicted"/>
<dbReference type="EMBL" id="RKKB01000024">
    <property type="protein sequence ID" value="RPA22875.1"/>
    <property type="molecule type" value="Genomic_DNA"/>
</dbReference>
<dbReference type="OrthoDB" id="5291732at2"/>
<reference evidence="5" key="2">
    <citation type="submission" date="2018-11" db="EMBL/GenBank/DDBJ databases">
        <title>Shewanella sp. R106.</title>
        <authorList>
            <person name="Hwang Y.J."/>
            <person name="Hwang C.Y."/>
        </authorList>
    </citation>
    <scope>NUCLEOTIDE SEQUENCE [LARGE SCALE GENOMIC DNA]</scope>
    <source>
        <strain evidence="5">R106</strain>
    </source>
</reference>
<feature type="signal peptide" evidence="1">
    <location>
        <begin position="1"/>
        <end position="21"/>
    </location>
</feature>
<name>A0A3N4DAC6_9GAMM</name>
<dbReference type="Proteomes" id="UP000273778">
    <property type="component" value="Chromosome"/>
</dbReference>
<dbReference type="RefSeq" id="WP_124014077.1">
    <property type="nucleotide sequence ID" value="NZ_CP034073.1"/>
</dbReference>
<evidence type="ECO:0000313" key="2">
    <source>
        <dbReference type="EMBL" id="AZG34617.1"/>
    </source>
</evidence>